<proteinExistence type="predicted"/>
<keyword evidence="1" id="KW-1133">Transmembrane helix</keyword>
<protein>
    <submittedName>
        <fullName evidence="2">YtpI family protein</fullName>
    </submittedName>
</protein>
<dbReference type="Pfam" id="PF14007">
    <property type="entry name" value="YtpI"/>
    <property type="match status" value="1"/>
</dbReference>
<dbReference type="Proteomes" id="UP000830343">
    <property type="component" value="Chromosome"/>
</dbReference>
<dbReference type="EMBL" id="CP094348">
    <property type="protein sequence ID" value="UOB19906.1"/>
    <property type="molecule type" value="Genomic_DNA"/>
</dbReference>
<keyword evidence="1" id="KW-0472">Membrane</keyword>
<reference evidence="2" key="2">
    <citation type="submission" date="2022-04" db="EMBL/GenBank/DDBJ databases">
        <title>Antimicrobial genetic elements in methicillin-resistant Macrococcus armenti.</title>
        <authorList>
            <person name="Keller J.E."/>
            <person name="Schwendener S."/>
            <person name="Pantucek R."/>
            <person name="Perreten V."/>
        </authorList>
    </citation>
    <scope>NUCLEOTIDE SEQUENCE</scope>
    <source>
        <strain evidence="2">CCM 2609</strain>
    </source>
</reference>
<keyword evidence="3" id="KW-1185">Reference proteome</keyword>
<feature type="transmembrane region" description="Helical" evidence="1">
    <location>
        <begin position="46"/>
        <end position="62"/>
    </location>
</feature>
<keyword evidence="1" id="KW-0812">Transmembrane</keyword>
<evidence type="ECO:0000313" key="3">
    <source>
        <dbReference type="Proteomes" id="UP000830343"/>
    </source>
</evidence>
<gene>
    <name evidence="2" type="ORF">MRZ06_07635</name>
</gene>
<reference evidence="2" key="1">
    <citation type="submission" date="2022-03" db="EMBL/GenBank/DDBJ databases">
        <authorList>
            <person name="Vrbovska V."/>
            <person name="Kovarovic V."/>
            <person name="Botka T."/>
            <person name="Pantucek R."/>
        </authorList>
    </citation>
    <scope>NUCLEOTIDE SEQUENCE</scope>
    <source>
        <strain evidence="2">CCM 2609</strain>
    </source>
</reference>
<dbReference type="RefSeq" id="WP_243365269.1">
    <property type="nucleotide sequence ID" value="NZ_CP094348.1"/>
</dbReference>
<evidence type="ECO:0000256" key="1">
    <source>
        <dbReference type="SAM" id="Phobius"/>
    </source>
</evidence>
<sequence>MEYIFPIIISATVTIMLFSFMFSIYNIAMYFRTVKEVRRAWYRARARQYFAIVMFAFAINQMMLFNYWYTYVICAILIIFAIANYQYAIRAKRYFESHFAEEDAAWDALKKKQQQKVR</sequence>
<feature type="transmembrane region" description="Helical" evidence="1">
    <location>
        <begin position="68"/>
        <end position="87"/>
    </location>
</feature>
<organism evidence="2 3">
    <name type="scientific">Macrococcus armenti</name>
    <dbReference type="NCBI Taxonomy" id="2875764"/>
    <lineage>
        <taxon>Bacteria</taxon>
        <taxon>Bacillati</taxon>
        <taxon>Bacillota</taxon>
        <taxon>Bacilli</taxon>
        <taxon>Bacillales</taxon>
        <taxon>Staphylococcaceae</taxon>
        <taxon>Macrococcus</taxon>
    </lineage>
</organism>
<feature type="transmembrane region" description="Helical" evidence="1">
    <location>
        <begin position="6"/>
        <end position="25"/>
    </location>
</feature>
<accession>A0ABY3ZSN6</accession>
<evidence type="ECO:0000313" key="2">
    <source>
        <dbReference type="EMBL" id="UOB19906.1"/>
    </source>
</evidence>
<dbReference type="InterPro" id="IPR025618">
    <property type="entry name" value="YtpI"/>
</dbReference>
<name>A0ABY3ZSN6_9STAP</name>